<name>A0AAN9NFQ8_PHACN</name>
<keyword evidence="2" id="KW-1185">Reference proteome</keyword>
<dbReference type="EMBL" id="JAYMYR010000004">
    <property type="protein sequence ID" value="KAK7369624.1"/>
    <property type="molecule type" value="Genomic_DNA"/>
</dbReference>
<proteinExistence type="predicted"/>
<dbReference type="Proteomes" id="UP001374584">
    <property type="component" value="Unassembled WGS sequence"/>
</dbReference>
<protein>
    <submittedName>
        <fullName evidence="1">Uncharacterized protein</fullName>
    </submittedName>
</protein>
<sequence length="93" mass="10485">MPNSYLASARDSRYYANGKSISQTSPESFKNKTCKWLHSTYSAHFPRVHYSAPSQVNQSDVTMFLPWTSPITKKGERVICRGLGGEGEEKLLQ</sequence>
<evidence type="ECO:0000313" key="1">
    <source>
        <dbReference type="EMBL" id="KAK7369624.1"/>
    </source>
</evidence>
<dbReference type="AlphaFoldDB" id="A0AAN9NFQ8"/>
<gene>
    <name evidence="1" type="ORF">VNO80_11666</name>
</gene>
<reference evidence="1 2" key="1">
    <citation type="submission" date="2024-01" db="EMBL/GenBank/DDBJ databases">
        <title>The genomes of 5 underutilized Papilionoideae crops provide insights into root nodulation and disease resistanc.</title>
        <authorList>
            <person name="Jiang F."/>
        </authorList>
    </citation>
    <scope>NUCLEOTIDE SEQUENCE [LARGE SCALE GENOMIC DNA]</scope>
    <source>
        <strain evidence="1">JINMINGXINNONG_FW02</strain>
        <tissue evidence="1">Leaves</tissue>
    </source>
</reference>
<organism evidence="1 2">
    <name type="scientific">Phaseolus coccineus</name>
    <name type="common">Scarlet runner bean</name>
    <name type="synonym">Phaseolus multiflorus</name>
    <dbReference type="NCBI Taxonomy" id="3886"/>
    <lineage>
        <taxon>Eukaryota</taxon>
        <taxon>Viridiplantae</taxon>
        <taxon>Streptophyta</taxon>
        <taxon>Embryophyta</taxon>
        <taxon>Tracheophyta</taxon>
        <taxon>Spermatophyta</taxon>
        <taxon>Magnoliopsida</taxon>
        <taxon>eudicotyledons</taxon>
        <taxon>Gunneridae</taxon>
        <taxon>Pentapetalae</taxon>
        <taxon>rosids</taxon>
        <taxon>fabids</taxon>
        <taxon>Fabales</taxon>
        <taxon>Fabaceae</taxon>
        <taxon>Papilionoideae</taxon>
        <taxon>50 kb inversion clade</taxon>
        <taxon>NPAAA clade</taxon>
        <taxon>indigoferoid/millettioid clade</taxon>
        <taxon>Phaseoleae</taxon>
        <taxon>Phaseolus</taxon>
    </lineage>
</organism>
<evidence type="ECO:0000313" key="2">
    <source>
        <dbReference type="Proteomes" id="UP001374584"/>
    </source>
</evidence>
<accession>A0AAN9NFQ8</accession>
<comment type="caution">
    <text evidence="1">The sequence shown here is derived from an EMBL/GenBank/DDBJ whole genome shotgun (WGS) entry which is preliminary data.</text>
</comment>